<name>A0A2H6BYE6_MICAE</name>
<dbReference type="EMBL" id="BEYQ01000018">
    <property type="protein sequence ID" value="GBD55200.1"/>
    <property type="molecule type" value="Genomic_DNA"/>
</dbReference>
<dbReference type="AlphaFoldDB" id="A0A2H6BYE6"/>
<evidence type="ECO:0000313" key="1">
    <source>
        <dbReference type="EMBL" id="GBD55200.1"/>
    </source>
</evidence>
<proteinExistence type="predicted"/>
<organism evidence="1 2">
    <name type="scientific">Microcystis aeruginosa NIES-298</name>
    <dbReference type="NCBI Taxonomy" id="449468"/>
    <lineage>
        <taxon>Bacteria</taxon>
        <taxon>Bacillati</taxon>
        <taxon>Cyanobacteriota</taxon>
        <taxon>Cyanophyceae</taxon>
        <taxon>Oscillatoriophycideae</taxon>
        <taxon>Chroococcales</taxon>
        <taxon>Microcystaceae</taxon>
        <taxon>Microcystis</taxon>
    </lineage>
</organism>
<gene>
    <name evidence="1" type="ORF">BGM30_42930</name>
</gene>
<protein>
    <submittedName>
        <fullName evidence="1">Uncharacterized protein</fullName>
    </submittedName>
</protein>
<reference evidence="2" key="1">
    <citation type="submission" date="2017-12" db="EMBL/GenBank/DDBJ databases">
        <title>Improved Draft Genome Sequence of Microcystis aeruginosa NIES-298, a Microcystin-Producing Cyanobacterium from Lake Kasumigaura, Japan.</title>
        <authorList>
            <person name="Yamaguchi H."/>
            <person name="Suzuki S."/>
            <person name="Kawachi M."/>
        </authorList>
    </citation>
    <scope>NUCLEOTIDE SEQUENCE [LARGE SCALE GENOMIC DNA]</scope>
    <source>
        <strain evidence="2">NIES-298</strain>
    </source>
</reference>
<sequence>MQAMTPIYIERPPIEENCRQAIQNPGGLIRIKAPQKMGKTLLLRKTLDYARSLGYRTASIYFSEWRPNNPIFDDYEQFQKSLCIKISQCLKIKDIEGKISETWGIRLSQTKPTNYFQDY</sequence>
<dbReference type="Pfam" id="PF14516">
    <property type="entry name" value="AAA_35"/>
    <property type="match status" value="1"/>
</dbReference>
<evidence type="ECO:0000313" key="2">
    <source>
        <dbReference type="Proteomes" id="UP000236321"/>
    </source>
</evidence>
<comment type="caution">
    <text evidence="1">The sequence shown here is derived from an EMBL/GenBank/DDBJ whole genome shotgun (WGS) entry which is preliminary data.</text>
</comment>
<accession>A0A2H6BYE6</accession>
<dbReference type="Proteomes" id="UP000236321">
    <property type="component" value="Unassembled WGS sequence"/>
</dbReference>